<dbReference type="OrthoDB" id="9863486at2"/>
<dbReference type="KEGG" id="mnu:NCTC10166_00379"/>
<gene>
    <name evidence="2" type="ORF">NCTC10166_00379</name>
</gene>
<sequence>MNNKFLIERKIFYFKIILLSIYVIFLSFWILDIVVFGTKQYDGLTPSTFDEKIRKFLTIKIFVFVFNYLVIIFYLFNLIFVKNKGFGYFFAILWLILFAAIFTSNLINKDFYDNTFRLVLIIVMNLILAIIVLTFIYFVFKIYQLKMLNKVIKYKL</sequence>
<feature type="transmembrane region" description="Helical" evidence="1">
    <location>
        <begin position="119"/>
        <end position="140"/>
    </location>
</feature>
<feature type="transmembrane region" description="Helical" evidence="1">
    <location>
        <begin position="56"/>
        <end position="76"/>
    </location>
</feature>
<dbReference type="RefSeq" id="WP_129719800.1">
    <property type="nucleotide sequence ID" value="NZ_LR214951.1"/>
</dbReference>
<keyword evidence="1" id="KW-0812">Transmembrane</keyword>
<evidence type="ECO:0000313" key="3">
    <source>
        <dbReference type="Proteomes" id="UP000289440"/>
    </source>
</evidence>
<organism evidence="2 3">
    <name type="scientific">Mesomycoplasma neurolyticum</name>
    <dbReference type="NCBI Taxonomy" id="2120"/>
    <lineage>
        <taxon>Bacteria</taxon>
        <taxon>Bacillati</taxon>
        <taxon>Mycoplasmatota</taxon>
        <taxon>Mycoplasmoidales</taxon>
        <taxon>Metamycoplasmataceae</taxon>
        <taxon>Mesomycoplasma</taxon>
    </lineage>
</organism>
<keyword evidence="1" id="KW-0472">Membrane</keyword>
<name>A0A449A594_9BACT</name>
<keyword evidence="1" id="KW-1133">Transmembrane helix</keyword>
<evidence type="ECO:0000256" key="1">
    <source>
        <dbReference type="SAM" id="Phobius"/>
    </source>
</evidence>
<protein>
    <submittedName>
        <fullName evidence="2">Uncharacterized protein</fullName>
    </submittedName>
</protein>
<accession>A0A449A594</accession>
<dbReference type="AlphaFoldDB" id="A0A449A594"/>
<evidence type="ECO:0000313" key="2">
    <source>
        <dbReference type="EMBL" id="VEU59408.1"/>
    </source>
</evidence>
<proteinExistence type="predicted"/>
<dbReference type="EMBL" id="LR214951">
    <property type="protein sequence ID" value="VEU59408.1"/>
    <property type="molecule type" value="Genomic_DNA"/>
</dbReference>
<feature type="transmembrane region" description="Helical" evidence="1">
    <location>
        <begin position="88"/>
        <end position="107"/>
    </location>
</feature>
<reference evidence="2 3" key="1">
    <citation type="submission" date="2019-01" db="EMBL/GenBank/DDBJ databases">
        <authorList>
            <consortium name="Pathogen Informatics"/>
        </authorList>
    </citation>
    <scope>NUCLEOTIDE SEQUENCE [LARGE SCALE GENOMIC DNA]</scope>
    <source>
        <strain evidence="2 3">NCTC10166</strain>
    </source>
</reference>
<dbReference type="Proteomes" id="UP000289440">
    <property type="component" value="Chromosome"/>
</dbReference>
<keyword evidence="3" id="KW-1185">Reference proteome</keyword>
<feature type="transmembrane region" description="Helical" evidence="1">
    <location>
        <begin position="12"/>
        <end position="36"/>
    </location>
</feature>